<keyword evidence="4" id="KW-1185">Reference proteome</keyword>
<evidence type="ECO:0000313" key="4">
    <source>
        <dbReference type="Proteomes" id="UP001240984"/>
    </source>
</evidence>
<name>A0ABT9N4U9_9ACTN</name>
<sequence>MSSYGPPPGPGQHPEYDPNNPSGQYPPPYGQPSYGTPPQGAQGDIPPPPPYPTSGGPSFTPPPVSGQPGYGTPVSGQPGYGTPGYGQPGYGAPVSGQPGYGTPGYGTPGYGEAPPPPPFGTDPYAAPYADPNMQQPPVSGYGAPLPPPGPQMQGGWGAPPPQKSNTGKVVGIIVGAVAVFALLICGGVYFAAVRTGEAIDDVIASVPTTPPTLPATEDPFPTPSADDNTDEDAENVQVGDCIVNDGTDEKASIRKVPCAKDTMEVLIRIPFTDDGEKACEDIEGADSWYMYTSSTVGGVGDYVLCLKTLTETPRTS</sequence>
<accession>A0ABT9N4U9</accession>
<proteinExistence type="predicted"/>
<feature type="compositionally biased region" description="Pro residues" evidence="1">
    <location>
        <begin position="1"/>
        <end position="11"/>
    </location>
</feature>
<feature type="compositionally biased region" description="Gly residues" evidence="1">
    <location>
        <begin position="78"/>
        <end position="89"/>
    </location>
</feature>
<evidence type="ECO:0000256" key="1">
    <source>
        <dbReference type="SAM" id="MobiDB-lite"/>
    </source>
</evidence>
<feature type="region of interest" description="Disordered" evidence="1">
    <location>
        <begin position="208"/>
        <end position="232"/>
    </location>
</feature>
<organism evidence="3 4">
    <name type="scientific">Catenuloplanes nepalensis</name>
    <dbReference type="NCBI Taxonomy" id="587533"/>
    <lineage>
        <taxon>Bacteria</taxon>
        <taxon>Bacillati</taxon>
        <taxon>Actinomycetota</taxon>
        <taxon>Actinomycetes</taxon>
        <taxon>Micromonosporales</taxon>
        <taxon>Micromonosporaceae</taxon>
        <taxon>Catenuloplanes</taxon>
    </lineage>
</organism>
<dbReference type="EMBL" id="JAUSRA010000001">
    <property type="protein sequence ID" value="MDP9798543.1"/>
    <property type="molecule type" value="Genomic_DNA"/>
</dbReference>
<feature type="transmembrane region" description="Helical" evidence="2">
    <location>
        <begin position="169"/>
        <end position="192"/>
    </location>
</feature>
<dbReference type="Proteomes" id="UP001240984">
    <property type="component" value="Unassembled WGS sequence"/>
</dbReference>
<feature type="compositionally biased region" description="Gly residues" evidence="1">
    <location>
        <begin position="98"/>
        <end position="109"/>
    </location>
</feature>
<comment type="caution">
    <text evidence="3">The sequence shown here is derived from an EMBL/GenBank/DDBJ whole genome shotgun (WGS) entry which is preliminary data.</text>
</comment>
<feature type="region of interest" description="Disordered" evidence="1">
    <location>
        <begin position="1"/>
        <end position="162"/>
    </location>
</feature>
<evidence type="ECO:0000313" key="3">
    <source>
        <dbReference type="EMBL" id="MDP9798543.1"/>
    </source>
</evidence>
<keyword evidence="2" id="KW-0472">Membrane</keyword>
<gene>
    <name evidence="3" type="ORF">J2S43_007055</name>
</gene>
<reference evidence="3 4" key="1">
    <citation type="submission" date="2023-07" db="EMBL/GenBank/DDBJ databases">
        <title>Sequencing the genomes of 1000 actinobacteria strains.</title>
        <authorList>
            <person name="Klenk H.-P."/>
        </authorList>
    </citation>
    <scope>NUCLEOTIDE SEQUENCE [LARGE SCALE GENOMIC DNA]</scope>
    <source>
        <strain evidence="3 4">DSM 44710</strain>
    </source>
</reference>
<keyword evidence="2" id="KW-0812">Transmembrane</keyword>
<protein>
    <submittedName>
        <fullName evidence="3">Uncharacterized protein</fullName>
    </submittedName>
</protein>
<feature type="compositionally biased region" description="Low complexity" evidence="1">
    <location>
        <begin position="31"/>
        <end position="44"/>
    </location>
</feature>
<evidence type="ECO:0000256" key="2">
    <source>
        <dbReference type="SAM" id="Phobius"/>
    </source>
</evidence>
<keyword evidence="2" id="KW-1133">Transmembrane helix</keyword>